<evidence type="ECO:0000256" key="1">
    <source>
        <dbReference type="SAM" id="MobiDB-lite"/>
    </source>
</evidence>
<keyword evidence="3" id="KW-1185">Reference proteome</keyword>
<evidence type="ECO:0000313" key="3">
    <source>
        <dbReference type="Proteomes" id="UP000196138"/>
    </source>
</evidence>
<reference evidence="2 3" key="1">
    <citation type="submission" date="2017-05" db="EMBL/GenBank/DDBJ databases">
        <authorList>
            <person name="Song R."/>
            <person name="Chenine A.L."/>
            <person name="Ruprecht R.M."/>
        </authorList>
    </citation>
    <scope>NUCLEOTIDE SEQUENCE [LARGE SCALE GENOMIC DNA]</scope>
    <source>
        <strain evidence="2 3">DSM 26136</strain>
    </source>
</reference>
<organism evidence="2 3">
    <name type="scientific">Comamonas serinivorans</name>
    <dbReference type="NCBI Taxonomy" id="1082851"/>
    <lineage>
        <taxon>Bacteria</taxon>
        <taxon>Pseudomonadati</taxon>
        <taxon>Pseudomonadota</taxon>
        <taxon>Betaproteobacteria</taxon>
        <taxon>Burkholderiales</taxon>
        <taxon>Comamonadaceae</taxon>
        <taxon>Comamonas</taxon>
    </lineage>
</organism>
<protein>
    <recommendedName>
        <fullName evidence="4">IPTL-CTERM protein sorting domain-containing protein</fullName>
    </recommendedName>
</protein>
<feature type="compositionally biased region" description="Polar residues" evidence="1">
    <location>
        <begin position="100"/>
        <end position="111"/>
    </location>
</feature>
<evidence type="ECO:0008006" key="4">
    <source>
        <dbReference type="Google" id="ProtNLM"/>
    </source>
</evidence>
<dbReference type="Proteomes" id="UP000196138">
    <property type="component" value="Chromosome"/>
</dbReference>
<dbReference type="EMBL" id="CP021455">
    <property type="protein sequence ID" value="ARU05096.1"/>
    <property type="molecule type" value="Genomic_DNA"/>
</dbReference>
<evidence type="ECO:0000313" key="2">
    <source>
        <dbReference type="EMBL" id="ARU05096.1"/>
    </source>
</evidence>
<dbReference type="AlphaFoldDB" id="A0A1Y0END3"/>
<accession>A0A1Y0END3</accession>
<sequence length="192" mass="19195">MTSALGNDPNTVNGIAITAPNVCRIDVDGDKPSIGGSVNLFLGSPPNVVPTAVPAVSGPPLVGGTVTGTYTYADLDNNTEDATSAGTSYAFVVSPNSTLSHSSEGTVTQGGPSNGGAVTYSPSASDEGQYLYFCVTPIASAGANPGLEVCTPVGQVSIPVVTAPQPVPGLSFPSLFGLTALVGLLGWRRRQG</sequence>
<name>A0A1Y0END3_9BURK</name>
<proteinExistence type="predicted"/>
<gene>
    <name evidence="2" type="ORF">CCO03_10700</name>
</gene>
<dbReference type="KEGG" id="cser:CCO03_10700"/>
<feature type="region of interest" description="Disordered" evidence="1">
    <location>
        <begin position="100"/>
        <end position="120"/>
    </location>
</feature>